<reference evidence="1" key="1">
    <citation type="submission" date="2022-06" db="EMBL/GenBank/DDBJ databases">
        <title>Isolation, identification and characterization of iprodione-degrading strains in Lhasa, Tibet.</title>
        <authorList>
            <person name="Pan H."/>
        </authorList>
    </citation>
    <scope>NUCLEOTIDE SEQUENCE</scope>
    <source>
        <strain evidence="1">Y-23</strain>
    </source>
</reference>
<name>A0AAE9S1S6_9GAMM</name>
<dbReference type="Proteomes" id="UP001056716">
    <property type="component" value="Chromosome"/>
</dbReference>
<gene>
    <name evidence="1" type="ORF">M5E07_06075</name>
</gene>
<dbReference type="KEGG" id="atz:M5E07_06075"/>
<accession>A0AAE9S1S6</accession>
<keyword evidence="2" id="KW-1185">Reference proteome</keyword>
<proteinExistence type="predicted"/>
<dbReference type="RefSeq" id="WP_252223027.1">
    <property type="nucleotide sequence ID" value="NZ_CP098732.1"/>
</dbReference>
<evidence type="ECO:0000313" key="1">
    <source>
        <dbReference type="EMBL" id="USE84365.1"/>
    </source>
</evidence>
<sequence>MAENKTGRAVSQDDWKRTQVRMPQEQYESLMDYAEKNNLSLNTAMLELMDLGFKSKVEGKSGRSIYFNDVNCIEDYPKEPLQERTARVEQMISRIFYDNPEYQLINIETLNDGKKIRYWYSIPRGESFRD</sequence>
<dbReference type="EMBL" id="CP098732">
    <property type="protein sequence ID" value="USE84365.1"/>
    <property type="molecule type" value="Genomic_DNA"/>
</dbReference>
<evidence type="ECO:0008006" key="3">
    <source>
        <dbReference type="Google" id="ProtNLM"/>
    </source>
</evidence>
<evidence type="ECO:0000313" key="2">
    <source>
        <dbReference type="Proteomes" id="UP001056716"/>
    </source>
</evidence>
<organism evidence="1 2">
    <name type="scientific">Acinetobacter tibetensis</name>
    <dbReference type="NCBI Taxonomy" id="2943497"/>
    <lineage>
        <taxon>Bacteria</taxon>
        <taxon>Pseudomonadati</taxon>
        <taxon>Pseudomonadota</taxon>
        <taxon>Gammaproteobacteria</taxon>
        <taxon>Moraxellales</taxon>
        <taxon>Moraxellaceae</taxon>
        <taxon>Acinetobacter</taxon>
    </lineage>
</organism>
<protein>
    <recommendedName>
        <fullName evidence="3">Arc family DNA-binding protein</fullName>
    </recommendedName>
</protein>
<dbReference type="AlphaFoldDB" id="A0AAE9S1S6"/>